<evidence type="ECO:0000313" key="2">
    <source>
        <dbReference type="Proteomes" id="UP000299102"/>
    </source>
</evidence>
<protein>
    <submittedName>
        <fullName evidence="1">Uncharacterized protein</fullName>
    </submittedName>
</protein>
<dbReference type="AlphaFoldDB" id="A0A4C1W343"/>
<accession>A0A4C1W343</accession>
<proteinExistence type="predicted"/>
<keyword evidence="2" id="KW-1185">Reference proteome</keyword>
<gene>
    <name evidence="1" type="ORF">EVAR_75061_1</name>
</gene>
<evidence type="ECO:0000313" key="1">
    <source>
        <dbReference type="EMBL" id="GBP44604.1"/>
    </source>
</evidence>
<dbReference type="Proteomes" id="UP000299102">
    <property type="component" value="Unassembled WGS sequence"/>
</dbReference>
<name>A0A4C1W343_EUMVA</name>
<reference evidence="1 2" key="1">
    <citation type="journal article" date="2019" name="Commun. Biol.">
        <title>The bagworm genome reveals a unique fibroin gene that provides high tensile strength.</title>
        <authorList>
            <person name="Kono N."/>
            <person name="Nakamura H."/>
            <person name="Ohtoshi R."/>
            <person name="Tomita M."/>
            <person name="Numata K."/>
            <person name="Arakawa K."/>
        </authorList>
    </citation>
    <scope>NUCLEOTIDE SEQUENCE [LARGE SCALE GENOMIC DNA]</scope>
</reference>
<dbReference type="EMBL" id="BGZK01000455">
    <property type="protein sequence ID" value="GBP44604.1"/>
    <property type="molecule type" value="Genomic_DNA"/>
</dbReference>
<sequence length="147" mass="16723">MDAYYKRRARPRIELEPSRSLKKGSLEPWMIQRILTGESDVPPTGTAHLEQLGVLALAQRHLARAHRRILRQRHERASDRLRHVTVHVNLCNTSASNRLSILGYIKRGSGVCAPRKELDHSVNGAVQTDRLRHLPNNTTYNVTARVP</sequence>
<comment type="caution">
    <text evidence="1">The sequence shown here is derived from an EMBL/GenBank/DDBJ whole genome shotgun (WGS) entry which is preliminary data.</text>
</comment>
<organism evidence="1 2">
    <name type="scientific">Eumeta variegata</name>
    <name type="common">Bagworm moth</name>
    <name type="synonym">Eumeta japonica</name>
    <dbReference type="NCBI Taxonomy" id="151549"/>
    <lineage>
        <taxon>Eukaryota</taxon>
        <taxon>Metazoa</taxon>
        <taxon>Ecdysozoa</taxon>
        <taxon>Arthropoda</taxon>
        <taxon>Hexapoda</taxon>
        <taxon>Insecta</taxon>
        <taxon>Pterygota</taxon>
        <taxon>Neoptera</taxon>
        <taxon>Endopterygota</taxon>
        <taxon>Lepidoptera</taxon>
        <taxon>Glossata</taxon>
        <taxon>Ditrysia</taxon>
        <taxon>Tineoidea</taxon>
        <taxon>Psychidae</taxon>
        <taxon>Oiketicinae</taxon>
        <taxon>Eumeta</taxon>
    </lineage>
</organism>